<proteinExistence type="predicted"/>
<evidence type="ECO:0000313" key="2">
    <source>
        <dbReference type="EMBL" id="CEH17820.1"/>
    </source>
</evidence>
<sequence>MSSSSDEDLPLMQGKRCGPTVRSSRLSFGAGTYTQPYNFAETQKHHVSSDSEDLALAGGASARKQSAEDTSRRVKQRLNSMPTLGDEAVKAIKDCIALGRRAQERQIRETTEQKHAKRLEKVEERMSALLATDSQAEDWECWACSTVPHSYPTRNADNSPARFRSRRLLSLKQHQASAHAKMDWICTRCGKHGPSFRQAAAHVNVTINAYHCVWLDLEPQVKAN</sequence>
<accession>A0A0P1BN19</accession>
<dbReference type="Proteomes" id="UP000054845">
    <property type="component" value="Unassembled WGS sequence"/>
</dbReference>
<reference evidence="2 3" key="1">
    <citation type="submission" date="2014-09" db="EMBL/GenBank/DDBJ databases">
        <authorList>
            <person name="Magalhaes I.L.F."/>
            <person name="Oliveira U."/>
            <person name="Santos F.R."/>
            <person name="Vidigal T.H.D.A."/>
            <person name="Brescovit A.D."/>
            <person name="Santos A.J."/>
        </authorList>
    </citation>
    <scope>NUCLEOTIDE SEQUENCE [LARGE SCALE GENOMIC DNA]</scope>
</reference>
<feature type="region of interest" description="Disordered" evidence="1">
    <location>
        <begin position="43"/>
        <end position="74"/>
    </location>
</feature>
<keyword evidence="3" id="KW-1185">Reference proteome</keyword>
<dbReference type="OrthoDB" id="10304037at2759"/>
<organism evidence="2 3">
    <name type="scientific">Ceraceosorus bombacis</name>
    <dbReference type="NCBI Taxonomy" id="401625"/>
    <lineage>
        <taxon>Eukaryota</taxon>
        <taxon>Fungi</taxon>
        <taxon>Dikarya</taxon>
        <taxon>Basidiomycota</taxon>
        <taxon>Ustilaginomycotina</taxon>
        <taxon>Exobasidiomycetes</taxon>
        <taxon>Ceraceosorales</taxon>
        <taxon>Ceraceosoraceae</taxon>
        <taxon>Ceraceosorus</taxon>
    </lineage>
</organism>
<feature type="region of interest" description="Disordered" evidence="1">
    <location>
        <begin position="1"/>
        <end position="23"/>
    </location>
</feature>
<dbReference type="AlphaFoldDB" id="A0A0P1BN19"/>
<protein>
    <submittedName>
        <fullName evidence="2">Uncharacterized protein</fullName>
    </submittedName>
</protein>
<evidence type="ECO:0000313" key="3">
    <source>
        <dbReference type="Proteomes" id="UP000054845"/>
    </source>
</evidence>
<name>A0A0P1BN19_9BASI</name>
<evidence type="ECO:0000256" key="1">
    <source>
        <dbReference type="SAM" id="MobiDB-lite"/>
    </source>
</evidence>
<dbReference type="EMBL" id="CCYA01000265">
    <property type="protein sequence ID" value="CEH17820.1"/>
    <property type="molecule type" value="Genomic_DNA"/>
</dbReference>